<feature type="compositionally biased region" description="Basic and acidic residues" evidence="2">
    <location>
        <begin position="20"/>
        <end position="33"/>
    </location>
</feature>
<comment type="similarity">
    <text evidence="1">Belongs to the WAPL family.</text>
</comment>
<dbReference type="InterPro" id="IPR039874">
    <property type="entry name" value="WAPL"/>
</dbReference>
<evidence type="ECO:0000259" key="3">
    <source>
        <dbReference type="Pfam" id="PF07814"/>
    </source>
</evidence>
<dbReference type="Pfam" id="PF07814">
    <property type="entry name" value="WAPL"/>
    <property type="match status" value="1"/>
</dbReference>
<evidence type="ECO:0000256" key="1">
    <source>
        <dbReference type="ARBA" id="ARBA00006854"/>
    </source>
</evidence>
<dbReference type="PANTHER" id="PTHR22100:SF13">
    <property type="entry name" value="WINGS APART-LIKE PROTEIN HOMOLOG"/>
    <property type="match status" value="1"/>
</dbReference>
<dbReference type="PANTHER" id="PTHR22100">
    <property type="entry name" value="WINGS APART-LIKE PROTEIN HOMOLOG"/>
    <property type="match status" value="1"/>
</dbReference>
<feature type="domain" description="Wings apart-like protein C-terminal" evidence="3">
    <location>
        <begin position="292"/>
        <end position="649"/>
    </location>
</feature>
<feature type="compositionally biased region" description="Polar residues" evidence="2">
    <location>
        <begin position="251"/>
        <end position="262"/>
    </location>
</feature>
<name>A0A9P6EAS7_9AGAR</name>
<dbReference type="EMBL" id="MU157877">
    <property type="protein sequence ID" value="KAF9525938.1"/>
    <property type="molecule type" value="Genomic_DNA"/>
</dbReference>
<dbReference type="AlphaFoldDB" id="A0A9P6EAS7"/>
<accession>A0A9P6EAS7</accession>
<dbReference type="Gene3D" id="1.25.10.10">
    <property type="entry name" value="Leucine-rich Repeat Variant"/>
    <property type="match status" value="1"/>
</dbReference>
<dbReference type="InterPro" id="IPR022771">
    <property type="entry name" value="WAPL_C"/>
</dbReference>
<sequence length="884" mass="96688">MPTSSSSIRTYGKKSSAKRKQNDEISGLDKKDSLPSLKPLKRQRLSVELRNKSPSPSKTDEDGGTDAEDDTLVKAKPSATYTLRNRRDTLPSSSAQKMRAKPVRDLSGVFDNLSAAPTPVGTPSKLAKRMLGRSRTESFVESQMSPCETQIDRTSSLPNLPPSPSHFGDAPRLTSKCSGSVVPSNPSKPTTRTYAGKYRSFLMAIPADTSSGSATQVLGEEELEQRESYNILRTRWGVDNSEDDPHPFEVLSQTKSISSASEVSPLRKGKSKALASGRPPAPVQIGSMNYLKSISELRNKGEGRRFLDEVGYLFEGLDAKAGIGLRRASMLEIITKLCDANFTRKAIATDFFPRTWDLLLNAGIQTSEDKILDLLAVCFLVFLARDPLSLSELAERSLHPSSPSSVTPEAKTSVLDVLTNILFSIKPDSDLLVIGGDPSKLDLGLKQAGLTKKDRTLLVSTHKVMATKSDLFAESTPLSTSLVIAYTLHALPSSLLLASHLRSIISSLRLCLSSNPSTTLSATLSSQGPGIATSLPHECLYYHIKLVDTFLSRQRSHSLHSEGSQDFETVFDTEIVQARDSWMAEDLVSLGVCLEQHHQDSKNNDDTFQPDNCLISVLRMLVSLTHADEQWSRNVLGCKFSLPFLLRCIHRAGHRVHSSPSLALQSTDMLLKSEESHDVETPESPPGPESNTLDILCLALGLLTNLVQVVEELKDSIRMTRLNPSCSIEKAKCLSICSCFPLISGIDILASLYAGLYSQSTSNQADTHADPEVEAESSFLRGHLAVLFGLLMIDNPDNQSTILSVLPTISPNGLVIPPNKRKPAATAQDNRIKLSRLVDQARDFVVFYTVINRKFGGEGEVDKEKESRVAKEVVLFLESLRDQS</sequence>
<protein>
    <recommendedName>
        <fullName evidence="3">Wings apart-like protein C-terminal domain-containing protein</fullName>
    </recommendedName>
</protein>
<evidence type="ECO:0000256" key="2">
    <source>
        <dbReference type="SAM" id="MobiDB-lite"/>
    </source>
</evidence>
<dbReference type="OrthoDB" id="78088at2759"/>
<dbReference type="Proteomes" id="UP000807306">
    <property type="component" value="Unassembled WGS sequence"/>
</dbReference>
<organism evidence="4 5">
    <name type="scientific">Crepidotus variabilis</name>
    <dbReference type="NCBI Taxonomy" id="179855"/>
    <lineage>
        <taxon>Eukaryota</taxon>
        <taxon>Fungi</taxon>
        <taxon>Dikarya</taxon>
        <taxon>Basidiomycota</taxon>
        <taxon>Agaricomycotina</taxon>
        <taxon>Agaricomycetes</taxon>
        <taxon>Agaricomycetidae</taxon>
        <taxon>Agaricales</taxon>
        <taxon>Agaricineae</taxon>
        <taxon>Crepidotaceae</taxon>
        <taxon>Crepidotus</taxon>
    </lineage>
</organism>
<dbReference type="InterPro" id="IPR011989">
    <property type="entry name" value="ARM-like"/>
</dbReference>
<reference evidence="4" key="1">
    <citation type="submission" date="2020-11" db="EMBL/GenBank/DDBJ databases">
        <authorList>
            <consortium name="DOE Joint Genome Institute"/>
            <person name="Ahrendt S."/>
            <person name="Riley R."/>
            <person name="Andreopoulos W."/>
            <person name="Labutti K."/>
            <person name="Pangilinan J."/>
            <person name="Ruiz-Duenas F.J."/>
            <person name="Barrasa J.M."/>
            <person name="Sanchez-Garcia M."/>
            <person name="Camarero S."/>
            <person name="Miyauchi S."/>
            <person name="Serrano A."/>
            <person name="Linde D."/>
            <person name="Babiker R."/>
            <person name="Drula E."/>
            <person name="Ayuso-Fernandez I."/>
            <person name="Pacheco R."/>
            <person name="Padilla G."/>
            <person name="Ferreira P."/>
            <person name="Barriuso J."/>
            <person name="Kellner H."/>
            <person name="Castanera R."/>
            <person name="Alfaro M."/>
            <person name="Ramirez L."/>
            <person name="Pisabarro A.G."/>
            <person name="Kuo A."/>
            <person name="Tritt A."/>
            <person name="Lipzen A."/>
            <person name="He G."/>
            <person name="Yan M."/>
            <person name="Ng V."/>
            <person name="Cullen D."/>
            <person name="Martin F."/>
            <person name="Rosso M.-N."/>
            <person name="Henrissat B."/>
            <person name="Hibbett D."/>
            <person name="Martinez A.T."/>
            <person name="Grigoriev I.V."/>
        </authorList>
    </citation>
    <scope>NUCLEOTIDE SEQUENCE</scope>
    <source>
        <strain evidence="4">CBS 506.95</strain>
    </source>
</reference>
<feature type="region of interest" description="Disordered" evidence="2">
    <location>
        <begin position="1"/>
        <end position="102"/>
    </location>
</feature>
<evidence type="ECO:0000313" key="5">
    <source>
        <dbReference type="Proteomes" id="UP000807306"/>
    </source>
</evidence>
<keyword evidence="5" id="KW-1185">Reference proteome</keyword>
<comment type="caution">
    <text evidence="4">The sequence shown here is derived from an EMBL/GenBank/DDBJ whole genome shotgun (WGS) entry which is preliminary data.</text>
</comment>
<evidence type="ECO:0000313" key="4">
    <source>
        <dbReference type="EMBL" id="KAF9525938.1"/>
    </source>
</evidence>
<feature type="region of interest" description="Disordered" evidence="2">
    <location>
        <begin position="237"/>
        <end position="279"/>
    </location>
</feature>
<gene>
    <name evidence="4" type="ORF">CPB83DRAFT_885229</name>
</gene>
<proteinExistence type="inferred from homology"/>